<evidence type="ECO:0000313" key="3">
    <source>
        <dbReference type="Proteomes" id="UP001244011"/>
    </source>
</evidence>
<dbReference type="RefSeq" id="XP_060281817.1">
    <property type="nucleotide sequence ID" value="XM_060428365.1"/>
</dbReference>
<dbReference type="AlphaFoldDB" id="A0AAJ0BYT0"/>
<evidence type="ECO:0000313" key="2">
    <source>
        <dbReference type="EMBL" id="KAK1765604.1"/>
    </source>
</evidence>
<dbReference type="Proteomes" id="UP001244011">
    <property type="component" value="Unassembled WGS sequence"/>
</dbReference>
<feature type="chain" id="PRO_5042590434" description="Secreted protein" evidence="1">
    <location>
        <begin position="24"/>
        <end position="70"/>
    </location>
</feature>
<name>A0AAJ0BYT0_9PEZI</name>
<sequence>MTRSPVFPLCCFFLCFRLRSVGTSTGTSQPVGSLPYQDLSLSKCWAAGVRGGGPRTRRMEWWGVVGKPPR</sequence>
<feature type="signal peptide" evidence="1">
    <location>
        <begin position="1"/>
        <end position="23"/>
    </location>
</feature>
<gene>
    <name evidence="2" type="ORF">QBC33DRAFT_543331</name>
</gene>
<accession>A0AAJ0BYT0</accession>
<dbReference type="EMBL" id="MU839014">
    <property type="protein sequence ID" value="KAK1765604.1"/>
    <property type="molecule type" value="Genomic_DNA"/>
</dbReference>
<evidence type="ECO:0008006" key="4">
    <source>
        <dbReference type="Google" id="ProtNLM"/>
    </source>
</evidence>
<proteinExistence type="predicted"/>
<organism evidence="2 3">
    <name type="scientific">Phialemonium atrogriseum</name>
    <dbReference type="NCBI Taxonomy" id="1093897"/>
    <lineage>
        <taxon>Eukaryota</taxon>
        <taxon>Fungi</taxon>
        <taxon>Dikarya</taxon>
        <taxon>Ascomycota</taxon>
        <taxon>Pezizomycotina</taxon>
        <taxon>Sordariomycetes</taxon>
        <taxon>Sordariomycetidae</taxon>
        <taxon>Cephalothecales</taxon>
        <taxon>Cephalothecaceae</taxon>
        <taxon>Phialemonium</taxon>
    </lineage>
</organism>
<dbReference type="GeneID" id="85311552"/>
<keyword evidence="3" id="KW-1185">Reference proteome</keyword>
<keyword evidence="1" id="KW-0732">Signal</keyword>
<protein>
    <recommendedName>
        <fullName evidence="4">Secreted protein</fullName>
    </recommendedName>
</protein>
<evidence type="ECO:0000256" key="1">
    <source>
        <dbReference type="SAM" id="SignalP"/>
    </source>
</evidence>
<comment type="caution">
    <text evidence="2">The sequence shown here is derived from an EMBL/GenBank/DDBJ whole genome shotgun (WGS) entry which is preliminary data.</text>
</comment>
<reference evidence="2" key="1">
    <citation type="submission" date="2023-06" db="EMBL/GenBank/DDBJ databases">
        <title>Genome-scale phylogeny and comparative genomics of the fungal order Sordariales.</title>
        <authorList>
            <consortium name="Lawrence Berkeley National Laboratory"/>
            <person name="Hensen N."/>
            <person name="Bonometti L."/>
            <person name="Westerberg I."/>
            <person name="Brannstrom I.O."/>
            <person name="Guillou S."/>
            <person name="Cros-Aarteil S."/>
            <person name="Calhoun S."/>
            <person name="Haridas S."/>
            <person name="Kuo A."/>
            <person name="Mondo S."/>
            <person name="Pangilinan J."/>
            <person name="Riley R."/>
            <person name="Labutti K."/>
            <person name="Andreopoulos B."/>
            <person name="Lipzen A."/>
            <person name="Chen C."/>
            <person name="Yanf M."/>
            <person name="Daum C."/>
            <person name="Ng V."/>
            <person name="Clum A."/>
            <person name="Steindorff A."/>
            <person name="Ohm R."/>
            <person name="Martin F."/>
            <person name="Silar P."/>
            <person name="Natvig D."/>
            <person name="Lalanne C."/>
            <person name="Gautier V."/>
            <person name="Ament-Velasquez S.L."/>
            <person name="Kruys A."/>
            <person name="Hutchinson M.I."/>
            <person name="Powell A.J."/>
            <person name="Barry K."/>
            <person name="Miller A.N."/>
            <person name="Grigoriev I.V."/>
            <person name="Debuchy R."/>
            <person name="Gladieux P."/>
            <person name="Thoren M.H."/>
            <person name="Johannesson H."/>
        </authorList>
    </citation>
    <scope>NUCLEOTIDE SEQUENCE</scope>
    <source>
        <strain evidence="2">8032-3</strain>
    </source>
</reference>